<keyword evidence="4" id="KW-1185">Reference proteome</keyword>
<feature type="domain" description="Glycosyl transferase family 1" evidence="1">
    <location>
        <begin position="212"/>
        <end position="367"/>
    </location>
</feature>
<proteinExistence type="predicted"/>
<dbReference type="InterPro" id="IPR001296">
    <property type="entry name" value="Glyco_trans_1"/>
</dbReference>
<dbReference type="SUPFAM" id="SSF53756">
    <property type="entry name" value="UDP-Glycosyltransferase/glycogen phosphorylase"/>
    <property type="match status" value="1"/>
</dbReference>
<keyword evidence="3" id="KW-0808">Transferase</keyword>
<dbReference type="AlphaFoldDB" id="A0A4Z0P0N3"/>
<evidence type="ECO:0000313" key="3">
    <source>
        <dbReference type="EMBL" id="TGE04307.1"/>
    </source>
</evidence>
<dbReference type="PANTHER" id="PTHR45947:SF3">
    <property type="entry name" value="SULFOQUINOVOSYL TRANSFERASE SQD2"/>
    <property type="match status" value="1"/>
</dbReference>
<dbReference type="InterPro" id="IPR050194">
    <property type="entry name" value="Glycosyltransferase_grp1"/>
</dbReference>
<comment type="caution">
    <text evidence="3">The sequence shown here is derived from an EMBL/GenBank/DDBJ whole genome shotgun (WGS) entry which is preliminary data.</text>
</comment>
<name>A0A4Z0P0N3_9BACT</name>
<organism evidence="3 4">
    <name type="scientific">Hymenobacter fodinae</name>
    <dbReference type="NCBI Taxonomy" id="2510796"/>
    <lineage>
        <taxon>Bacteria</taxon>
        <taxon>Pseudomonadati</taxon>
        <taxon>Bacteroidota</taxon>
        <taxon>Cytophagia</taxon>
        <taxon>Cytophagales</taxon>
        <taxon>Hymenobacteraceae</taxon>
        <taxon>Hymenobacter</taxon>
    </lineage>
</organism>
<protein>
    <submittedName>
        <fullName evidence="3">Glycosyltransferase</fullName>
    </submittedName>
</protein>
<gene>
    <name evidence="3" type="ORF">EU556_23875</name>
</gene>
<dbReference type="Proteomes" id="UP000298337">
    <property type="component" value="Unassembled WGS sequence"/>
</dbReference>
<reference evidence="3 4" key="1">
    <citation type="submission" date="2019-04" db="EMBL/GenBank/DDBJ databases">
        <authorList>
            <person name="Feng G."/>
            <person name="Zhang J."/>
            <person name="Zhu H."/>
        </authorList>
    </citation>
    <scope>NUCLEOTIDE SEQUENCE [LARGE SCALE GENOMIC DNA]</scope>
    <source>
        <strain evidence="3 4">92R-1</strain>
    </source>
</reference>
<dbReference type="OrthoDB" id="9790710at2"/>
<accession>A0A4Z0P0N3</accession>
<evidence type="ECO:0000259" key="2">
    <source>
        <dbReference type="Pfam" id="PF13579"/>
    </source>
</evidence>
<evidence type="ECO:0000313" key="4">
    <source>
        <dbReference type="Proteomes" id="UP000298337"/>
    </source>
</evidence>
<dbReference type="RefSeq" id="WP_135436748.1">
    <property type="nucleotide sequence ID" value="NZ_SRLA01000006.1"/>
</dbReference>
<dbReference type="Gene3D" id="3.40.50.2000">
    <property type="entry name" value="Glycogen Phosphorylase B"/>
    <property type="match status" value="2"/>
</dbReference>
<dbReference type="InterPro" id="IPR028098">
    <property type="entry name" value="Glyco_trans_4-like_N"/>
</dbReference>
<dbReference type="GO" id="GO:0016757">
    <property type="term" value="F:glycosyltransferase activity"/>
    <property type="evidence" value="ECO:0007669"/>
    <property type="project" value="InterPro"/>
</dbReference>
<dbReference type="PANTHER" id="PTHR45947">
    <property type="entry name" value="SULFOQUINOVOSYL TRANSFERASE SQD2"/>
    <property type="match status" value="1"/>
</dbReference>
<dbReference type="Pfam" id="PF00534">
    <property type="entry name" value="Glycos_transf_1"/>
    <property type="match status" value="1"/>
</dbReference>
<feature type="domain" description="Glycosyltransferase subfamily 4-like N-terminal" evidence="2">
    <location>
        <begin position="15"/>
        <end position="187"/>
    </location>
</feature>
<sequence>MKYLHVISRMDPQLGGVSQAVRTMVNGLASIGAYSEIVSLDAPDAEFLGTDPLPIHALGPAQGPWQYSPHLIPWLVAQLARFDVVILHGLWLYHGYAVRKALTRCRKAGVGALPQLFIMPHGMLDPYFQRAGGRRLKAARNWAYWKLVEAALVNESAGVLFTCEAERQLARQPFRPYHPARELVVGLGVEEPPHYTPALDTAFQQACPTELPDQPYLLFLSRIDPKKGVDLLVDAFVKVAAHVPTSSVLAATSAEPTAVEEPAAPHLVIAGPGLATAYGQSISRASQAQATPARTISLTGMLTGDAKWGAFYGCEAFVLPSHQENFGIAVVEALACGKPVLISDQVNIWQEIEASGAGLVAPDTQAGTEALLTAWYQLSESQKQAMCTRARACYESQFAVSAAAQRLDISLQKALLSVKH</sequence>
<evidence type="ECO:0000259" key="1">
    <source>
        <dbReference type="Pfam" id="PF00534"/>
    </source>
</evidence>
<dbReference type="Pfam" id="PF13579">
    <property type="entry name" value="Glyco_trans_4_4"/>
    <property type="match status" value="1"/>
</dbReference>
<dbReference type="EMBL" id="SRLA01000006">
    <property type="protein sequence ID" value="TGE04307.1"/>
    <property type="molecule type" value="Genomic_DNA"/>
</dbReference>